<dbReference type="Proteomes" id="UP000306102">
    <property type="component" value="Unassembled WGS sequence"/>
</dbReference>
<feature type="transmembrane region" description="Helical" evidence="1">
    <location>
        <begin position="95"/>
        <end position="119"/>
    </location>
</feature>
<keyword evidence="3" id="KW-1185">Reference proteome</keyword>
<protein>
    <submittedName>
        <fullName evidence="2">Uncharacterized protein</fullName>
    </submittedName>
</protein>
<gene>
    <name evidence="2" type="ORF">TEA_024549</name>
</gene>
<keyword evidence="1" id="KW-0812">Transmembrane</keyword>
<name>A0A4S4EP83_CAMSN</name>
<keyword evidence="1" id="KW-0472">Membrane</keyword>
<reference evidence="2 3" key="1">
    <citation type="journal article" date="2018" name="Proc. Natl. Acad. Sci. U.S.A.">
        <title>Draft genome sequence of Camellia sinensis var. sinensis provides insights into the evolution of the tea genome and tea quality.</title>
        <authorList>
            <person name="Wei C."/>
            <person name="Yang H."/>
            <person name="Wang S."/>
            <person name="Zhao J."/>
            <person name="Liu C."/>
            <person name="Gao L."/>
            <person name="Xia E."/>
            <person name="Lu Y."/>
            <person name="Tai Y."/>
            <person name="She G."/>
            <person name="Sun J."/>
            <person name="Cao H."/>
            <person name="Tong W."/>
            <person name="Gao Q."/>
            <person name="Li Y."/>
            <person name="Deng W."/>
            <person name="Jiang X."/>
            <person name="Wang W."/>
            <person name="Chen Q."/>
            <person name="Zhang S."/>
            <person name="Li H."/>
            <person name="Wu J."/>
            <person name="Wang P."/>
            <person name="Li P."/>
            <person name="Shi C."/>
            <person name="Zheng F."/>
            <person name="Jian J."/>
            <person name="Huang B."/>
            <person name="Shan D."/>
            <person name="Shi M."/>
            <person name="Fang C."/>
            <person name="Yue Y."/>
            <person name="Li F."/>
            <person name="Li D."/>
            <person name="Wei S."/>
            <person name="Han B."/>
            <person name="Jiang C."/>
            <person name="Yin Y."/>
            <person name="Xia T."/>
            <person name="Zhang Z."/>
            <person name="Bennetzen J.L."/>
            <person name="Zhao S."/>
            <person name="Wan X."/>
        </authorList>
    </citation>
    <scope>NUCLEOTIDE SEQUENCE [LARGE SCALE GENOMIC DNA]</scope>
    <source>
        <strain evidence="3">cv. Shuchazao</strain>
        <tissue evidence="2">Leaf</tissue>
    </source>
</reference>
<evidence type="ECO:0000313" key="2">
    <source>
        <dbReference type="EMBL" id="THG18084.1"/>
    </source>
</evidence>
<sequence length="126" mass="13722">MAARKQKTLIRVVRVRYRFEKCKPWLIHYAPHLYPDLLKEANAKEADQVSDQFQCASISDATASSGRYSCYCTVTTATTAATVDTLVNLNHTAKAAVTGGAAIPVLAGLCVVLLTALSIKYDQQDD</sequence>
<proteinExistence type="predicted"/>
<dbReference type="AlphaFoldDB" id="A0A4S4EP83"/>
<dbReference type="EMBL" id="SDRB02003248">
    <property type="protein sequence ID" value="THG18084.1"/>
    <property type="molecule type" value="Genomic_DNA"/>
</dbReference>
<comment type="caution">
    <text evidence="2">The sequence shown here is derived from an EMBL/GenBank/DDBJ whole genome shotgun (WGS) entry which is preliminary data.</text>
</comment>
<evidence type="ECO:0000313" key="3">
    <source>
        <dbReference type="Proteomes" id="UP000306102"/>
    </source>
</evidence>
<keyword evidence="1" id="KW-1133">Transmembrane helix</keyword>
<evidence type="ECO:0000256" key="1">
    <source>
        <dbReference type="SAM" id="Phobius"/>
    </source>
</evidence>
<organism evidence="2 3">
    <name type="scientific">Camellia sinensis var. sinensis</name>
    <name type="common">China tea</name>
    <dbReference type="NCBI Taxonomy" id="542762"/>
    <lineage>
        <taxon>Eukaryota</taxon>
        <taxon>Viridiplantae</taxon>
        <taxon>Streptophyta</taxon>
        <taxon>Embryophyta</taxon>
        <taxon>Tracheophyta</taxon>
        <taxon>Spermatophyta</taxon>
        <taxon>Magnoliopsida</taxon>
        <taxon>eudicotyledons</taxon>
        <taxon>Gunneridae</taxon>
        <taxon>Pentapetalae</taxon>
        <taxon>asterids</taxon>
        <taxon>Ericales</taxon>
        <taxon>Theaceae</taxon>
        <taxon>Camellia</taxon>
    </lineage>
</organism>
<dbReference type="STRING" id="542762.A0A4S4EP83"/>
<accession>A0A4S4EP83</accession>